<keyword evidence="1" id="KW-0472">Membrane</keyword>
<name>A0A6J5X660_PRUAR</name>
<proteinExistence type="predicted"/>
<keyword evidence="3" id="KW-1185">Reference proteome</keyword>
<gene>
    <name evidence="2" type="ORF">ORAREDHAP_LOCUS26007</name>
</gene>
<accession>A0A6J5X660</accession>
<keyword evidence="1" id="KW-0812">Transmembrane</keyword>
<evidence type="ECO:0000313" key="2">
    <source>
        <dbReference type="EMBL" id="CAB4307382.1"/>
    </source>
</evidence>
<dbReference type="AlphaFoldDB" id="A0A6J5X660"/>
<feature type="transmembrane region" description="Helical" evidence="1">
    <location>
        <begin position="41"/>
        <end position="65"/>
    </location>
</feature>
<keyword evidence="1" id="KW-1133">Transmembrane helix</keyword>
<protein>
    <submittedName>
        <fullName evidence="2">Uncharacterized protein</fullName>
    </submittedName>
</protein>
<organism evidence="2 3">
    <name type="scientific">Prunus armeniaca</name>
    <name type="common">Apricot</name>
    <name type="synonym">Armeniaca vulgaris</name>
    <dbReference type="NCBI Taxonomy" id="36596"/>
    <lineage>
        <taxon>Eukaryota</taxon>
        <taxon>Viridiplantae</taxon>
        <taxon>Streptophyta</taxon>
        <taxon>Embryophyta</taxon>
        <taxon>Tracheophyta</taxon>
        <taxon>Spermatophyta</taxon>
        <taxon>Magnoliopsida</taxon>
        <taxon>eudicotyledons</taxon>
        <taxon>Gunneridae</taxon>
        <taxon>Pentapetalae</taxon>
        <taxon>rosids</taxon>
        <taxon>fabids</taxon>
        <taxon>Rosales</taxon>
        <taxon>Rosaceae</taxon>
        <taxon>Amygdaloideae</taxon>
        <taxon>Amygdaleae</taxon>
        <taxon>Prunus</taxon>
    </lineage>
</organism>
<reference evidence="3" key="1">
    <citation type="journal article" date="2020" name="Genome Biol.">
        <title>Gamete binning: chromosome-level and haplotype-resolved genome assembly enabled by high-throughput single-cell sequencing of gamete genomes.</title>
        <authorList>
            <person name="Campoy J.A."/>
            <person name="Sun H."/>
            <person name="Goel M."/>
            <person name="Jiao W.-B."/>
            <person name="Folz-Donahue K."/>
            <person name="Wang N."/>
            <person name="Rubio M."/>
            <person name="Liu C."/>
            <person name="Kukat C."/>
            <person name="Ruiz D."/>
            <person name="Huettel B."/>
            <person name="Schneeberger K."/>
        </authorList>
    </citation>
    <scope>NUCLEOTIDE SEQUENCE [LARGE SCALE GENOMIC DNA]</scope>
    <source>
        <strain evidence="3">cv. Rojo Pasion</strain>
    </source>
</reference>
<evidence type="ECO:0000256" key="1">
    <source>
        <dbReference type="SAM" id="Phobius"/>
    </source>
</evidence>
<evidence type="ECO:0000313" key="3">
    <source>
        <dbReference type="Proteomes" id="UP000507245"/>
    </source>
</evidence>
<dbReference type="Proteomes" id="UP000507245">
    <property type="component" value="Unassembled WGS sequence"/>
</dbReference>
<dbReference type="EMBL" id="CAEKKB010000004">
    <property type="protein sequence ID" value="CAB4307382.1"/>
    <property type="molecule type" value="Genomic_DNA"/>
</dbReference>
<sequence>MFSPLPLLFCRLLLGWLWLVAVAGGRRWWSWWVVVSGGWGWWLWLLLGRSLVVGDWVWLLVAWVVGTVSPSSPDGF</sequence>